<accession>A0A023G2J8</accession>
<feature type="transmembrane region" description="Helical" evidence="1">
    <location>
        <begin position="66"/>
        <end position="83"/>
    </location>
</feature>
<keyword evidence="1" id="KW-1133">Transmembrane helix</keyword>
<proteinExistence type="evidence at transcript level"/>
<organism evidence="3">
    <name type="scientific">Amblyomma triste</name>
    <name type="common">Neotropical tick</name>
    <dbReference type="NCBI Taxonomy" id="251400"/>
    <lineage>
        <taxon>Eukaryota</taxon>
        <taxon>Metazoa</taxon>
        <taxon>Ecdysozoa</taxon>
        <taxon>Arthropoda</taxon>
        <taxon>Chelicerata</taxon>
        <taxon>Arachnida</taxon>
        <taxon>Acari</taxon>
        <taxon>Parasitiformes</taxon>
        <taxon>Ixodida</taxon>
        <taxon>Ixodoidea</taxon>
        <taxon>Ixodidae</taxon>
        <taxon>Amblyomminae</taxon>
        <taxon>Amblyomma</taxon>
    </lineage>
</organism>
<evidence type="ECO:0000256" key="1">
    <source>
        <dbReference type="SAM" id="Phobius"/>
    </source>
</evidence>
<sequence>HRKAGWLLVKITCTWAGHFRHHACAEKFSTAASQFADDPKTQRGSGGGLEFCIWHCYLNIANKDKIMNIIHVALVVLCFTLAFDEAYGARKKLPKGSCVRERKWMRDRTQVNLQFPCERWRCMKGRMTVWNCTKPRSQGYCMNPAPGRYPKCCETIRLC</sequence>
<keyword evidence="1" id="KW-0812">Transmembrane</keyword>
<evidence type="ECO:0000313" key="3">
    <source>
        <dbReference type="EMBL" id="JAC27964.1"/>
    </source>
</evidence>
<keyword evidence="2" id="KW-0732">Signal</keyword>
<reference evidence="3" key="1">
    <citation type="submission" date="2014-03" db="EMBL/GenBank/DDBJ databases">
        <title>The sialotranscriptome of Amblyomma triste, Amblyomma parvum and Amblyomma cajennense ticks, uncovered by 454-based RNA-seq.</title>
        <authorList>
            <person name="Garcia G.R."/>
            <person name="Gardinassi L.G."/>
            <person name="Ribeiro J.M."/>
            <person name="Anatriello E."/>
            <person name="Ferreira B.R."/>
            <person name="Moreira H.N."/>
            <person name="Mafra C."/>
            <person name="Olegario M.M."/>
            <person name="Szabo P.J."/>
            <person name="Miranda-Santos I.K."/>
            <person name="Maruyama S.R."/>
        </authorList>
    </citation>
    <scope>NUCLEOTIDE SEQUENCE</scope>
    <source>
        <strain evidence="3">Mato Grasso do Sul</strain>
        <tissue evidence="3">Salivary glands</tissue>
    </source>
</reference>
<evidence type="ECO:0008006" key="4">
    <source>
        <dbReference type="Google" id="ProtNLM"/>
    </source>
</evidence>
<feature type="signal peptide" evidence="2">
    <location>
        <begin position="1"/>
        <end position="16"/>
    </location>
</feature>
<dbReference type="EMBL" id="GBBM01007454">
    <property type="protein sequence ID" value="JAC27964.1"/>
    <property type="molecule type" value="mRNA"/>
</dbReference>
<name>A0A023G2J8_AMBTT</name>
<feature type="non-terminal residue" evidence="3">
    <location>
        <position position="1"/>
    </location>
</feature>
<dbReference type="AlphaFoldDB" id="A0A023G2J8"/>
<keyword evidence="1" id="KW-0472">Membrane</keyword>
<protein>
    <recommendedName>
        <fullName evidence="4">Single domain-containing protein</fullName>
    </recommendedName>
</protein>
<evidence type="ECO:0000256" key="2">
    <source>
        <dbReference type="SAM" id="SignalP"/>
    </source>
</evidence>
<feature type="chain" id="PRO_5001521560" description="Single domain-containing protein" evidence="2">
    <location>
        <begin position="17"/>
        <end position="159"/>
    </location>
</feature>